<dbReference type="InterPro" id="IPR055414">
    <property type="entry name" value="LRR_R13L4/SHOC2-like"/>
</dbReference>
<keyword evidence="3" id="KW-0964">Secreted</keyword>
<dbReference type="Pfam" id="PF23598">
    <property type="entry name" value="LRR_14"/>
    <property type="match status" value="1"/>
</dbReference>
<dbReference type="Gene3D" id="3.80.10.10">
    <property type="entry name" value="Ribonuclease Inhibitor"/>
    <property type="match status" value="3"/>
</dbReference>
<evidence type="ECO:0000256" key="6">
    <source>
        <dbReference type="ARBA" id="ARBA00022737"/>
    </source>
</evidence>
<evidence type="ECO:0000313" key="12">
    <source>
        <dbReference type="Proteomes" id="UP000467840"/>
    </source>
</evidence>
<dbReference type="InterPro" id="IPR053213">
    <property type="entry name" value="RLP29"/>
</dbReference>
<evidence type="ECO:0000259" key="10">
    <source>
        <dbReference type="Pfam" id="PF23598"/>
    </source>
</evidence>
<comment type="caution">
    <text evidence="11">The sequence shown here is derived from an EMBL/GenBank/DDBJ whole genome shotgun (WGS) entry which is preliminary data.</text>
</comment>
<sequence length="437" mass="47795">MSSRCSLLPSVLKMSKRNSIANLSLPFIFTFLELLLGVVDSRTCPGDIRVLKDLKNGLDSKSVAPGSCLSSWDFSFDPRDHIFSDKFTCGLRCDRVVSGSFRVTEITFDPVGYSGSLSSVSWDLPYLQTLDISDNAFSGSVPDSLAKLTRLRRLSLSKNSLSGKLPVSLGSLSHLEELYLDGNHLQGPLPSSFNSLVNLKRLEIQENNFSGEFPDLRSLKDLYILDASDNQFSEQVPSALPMSLVELSMRNNDLKGNLPDNVGDLEYLQVLDLSHNQLSGPILSVLFDHPSLQQLTLSYNNFTFLQTPGTMGFTSKLIALDLSNNDLRGLLPAFLGSMPKLSALSLEHNMFTGMIPTQYALKAAVPRAHTSSFERLLLGGNYLFGPIPSPLMGLKPGSANVSLVDNCLCRCPDTFFFCQGGDQKSLVVCKSFGPSIP</sequence>
<dbReference type="InterPro" id="IPR032675">
    <property type="entry name" value="LRR_dom_sf"/>
</dbReference>
<evidence type="ECO:0000256" key="8">
    <source>
        <dbReference type="ARBA" id="ARBA00038043"/>
    </source>
</evidence>
<evidence type="ECO:0000256" key="1">
    <source>
        <dbReference type="ARBA" id="ARBA00004191"/>
    </source>
</evidence>
<evidence type="ECO:0000313" key="11">
    <source>
        <dbReference type="EMBL" id="KAF2324645.1"/>
    </source>
</evidence>
<keyword evidence="4" id="KW-0433">Leucine-rich repeat</keyword>
<keyword evidence="5" id="KW-0732">Signal</keyword>
<protein>
    <recommendedName>
        <fullName evidence="10">Disease resistance R13L4/SHOC-2-like LRR domain-containing protein</fullName>
    </recommendedName>
</protein>
<gene>
    <name evidence="11" type="ORF">GH714_015899</name>
</gene>
<dbReference type="PRINTS" id="PR00019">
    <property type="entry name" value="LEURICHRPT"/>
</dbReference>
<proteinExistence type="inferred from homology"/>
<accession>A0A6A6NHP7</accession>
<name>A0A6A6NHP7_HEVBR</name>
<comment type="similarity">
    <text evidence="8">Belongs to the polygalacturonase-inhibiting protein family.</text>
</comment>
<reference evidence="11 12" key="1">
    <citation type="journal article" date="2020" name="Mol. Plant">
        <title>The Chromosome-Based Rubber Tree Genome Provides New Insights into Spurge Genome Evolution and Rubber Biosynthesis.</title>
        <authorList>
            <person name="Liu J."/>
            <person name="Shi C."/>
            <person name="Shi C.C."/>
            <person name="Li W."/>
            <person name="Zhang Q.J."/>
            <person name="Zhang Y."/>
            <person name="Li K."/>
            <person name="Lu H.F."/>
            <person name="Shi C."/>
            <person name="Zhu S.T."/>
            <person name="Xiao Z.Y."/>
            <person name="Nan H."/>
            <person name="Yue Y."/>
            <person name="Zhu X.G."/>
            <person name="Wu Y."/>
            <person name="Hong X.N."/>
            <person name="Fan G.Y."/>
            <person name="Tong Y."/>
            <person name="Zhang D."/>
            <person name="Mao C.L."/>
            <person name="Liu Y.L."/>
            <person name="Hao S.J."/>
            <person name="Liu W.Q."/>
            <person name="Lv M.Q."/>
            <person name="Zhang H.B."/>
            <person name="Liu Y."/>
            <person name="Hu-Tang G.R."/>
            <person name="Wang J.P."/>
            <person name="Wang J.H."/>
            <person name="Sun Y.H."/>
            <person name="Ni S.B."/>
            <person name="Chen W.B."/>
            <person name="Zhang X.C."/>
            <person name="Jiao Y.N."/>
            <person name="Eichler E.E."/>
            <person name="Li G.H."/>
            <person name="Liu X."/>
            <person name="Gao L.Z."/>
        </authorList>
    </citation>
    <scope>NUCLEOTIDE SEQUENCE [LARGE SCALE GENOMIC DNA]</scope>
    <source>
        <strain evidence="12">cv. GT1</strain>
        <tissue evidence="11">Leaf</tissue>
    </source>
</reference>
<evidence type="ECO:0000256" key="3">
    <source>
        <dbReference type="ARBA" id="ARBA00022512"/>
    </source>
</evidence>
<keyword evidence="9" id="KW-0812">Transmembrane</keyword>
<keyword evidence="7 9" id="KW-0472">Membrane</keyword>
<keyword evidence="9" id="KW-1133">Transmembrane helix</keyword>
<feature type="domain" description="Disease resistance R13L4/SHOC-2-like LRR" evidence="10">
    <location>
        <begin position="124"/>
        <end position="350"/>
    </location>
</feature>
<evidence type="ECO:0000256" key="4">
    <source>
        <dbReference type="ARBA" id="ARBA00022614"/>
    </source>
</evidence>
<keyword evidence="3" id="KW-0134">Cell wall</keyword>
<evidence type="ECO:0000256" key="2">
    <source>
        <dbReference type="ARBA" id="ARBA00004370"/>
    </source>
</evidence>
<dbReference type="AlphaFoldDB" id="A0A6A6NHP7"/>
<dbReference type="GO" id="GO:0016020">
    <property type="term" value="C:membrane"/>
    <property type="evidence" value="ECO:0007669"/>
    <property type="project" value="UniProtKB-SubCell"/>
</dbReference>
<organism evidence="11 12">
    <name type="scientific">Hevea brasiliensis</name>
    <name type="common">Para rubber tree</name>
    <name type="synonym">Siphonia brasiliensis</name>
    <dbReference type="NCBI Taxonomy" id="3981"/>
    <lineage>
        <taxon>Eukaryota</taxon>
        <taxon>Viridiplantae</taxon>
        <taxon>Streptophyta</taxon>
        <taxon>Embryophyta</taxon>
        <taxon>Tracheophyta</taxon>
        <taxon>Spermatophyta</taxon>
        <taxon>Magnoliopsida</taxon>
        <taxon>eudicotyledons</taxon>
        <taxon>Gunneridae</taxon>
        <taxon>Pentapetalae</taxon>
        <taxon>rosids</taxon>
        <taxon>fabids</taxon>
        <taxon>Malpighiales</taxon>
        <taxon>Euphorbiaceae</taxon>
        <taxon>Crotonoideae</taxon>
        <taxon>Micrandreae</taxon>
        <taxon>Hevea</taxon>
    </lineage>
</organism>
<dbReference type="Proteomes" id="UP000467840">
    <property type="component" value="Chromosome 5"/>
</dbReference>
<evidence type="ECO:0000256" key="5">
    <source>
        <dbReference type="ARBA" id="ARBA00022729"/>
    </source>
</evidence>
<dbReference type="EMBL" id="JAAGAX010000001">
    <property type="protein sequence ID" value="KAF2324645.1"/>
    <property type="molecule type" value="Genomic_DNA"/>
</dbReference>
<evidence type="ECO:0000256" key="9">
    <source>
        <dbReference type="SAM" id="Phobius"/>
    </source>
</evidence>
<dbReference type="PANTHER" id="PTHR48009:SF12">
    <property type="entry name" value="LEUCINE-RICH REPEAT RECEPTOR-LIKE PROTEIN KINASE PEPR2"/>
    <property type="match status" value="1"/>
</dbReference>
<dbReference type="FunFam" id="3.80.10.10:FF:000400">
    <property type="entry name" value="Nuclear pore complex protein NUP107"/>
    <property type="match status" value="1"/>
</dbReference>
<dbReference type="SUPFAM" id="SSF52058">
    <property type="entry name" value="L domain-like"/>
    <property type="match status" value="1"/>
</dbReference>
<keyword evidence="12" id="KW-1185">Reference proteome</keyword>
<keyword evidence="6" id="KW-0677">Repeat</keyword>
<dbReference type="PANTHER" id="PTHR48009">
    <property type="entry name" value="LEUCINE-RICH REPEAT (LRR) FAMILY PROTEIN"/>
    <property type="match status" value="1"/>
</dbReference>
<comment type="subcellular location">
    <subcellularLocation>
        <location evidence="2">Membrane</location>
    </subcellularLocation>
    <subcellularLocation>
        <location evidence="1">Secreted</location>
        <location evidence="1">Cell wall</location>
    </subcellularLocation>
</comment>
<feature type="transmembrane region" description="Helical" evidence="9">
    <location>
        <begin position="20"/>
        <end position="39"/>
    </location>
</feature>
<dbReference type="InterPro" id="IPR003591">
    <property type="entry name" value="Leu-rich_rpt_typical-subtyp"/>
</dbReference>
<evidence type="ECO:0000256" key="7">
    <source>
        <dbReference type="ARBA" id="ARBA00023136"/>
    </source>
</evidence>
<dbReference type="SMART" id="SM00369">
    <property type="entry name" value="LRR_TYP"/>
    <property type="match status" value="6"/>
</dbReference>